<sequence>MGAQEGNQGAQEVVLGLQAPIQEGVGLGQNVAQEGHLFINLNINMVLTQDQQKCPSSTPFICSLSQEEVGTSTPGLCKTAKPDLKEARSPKKARVRLGIKAAPECESSVRRSDRIKAKSKGFRRSSCQDNTCLSCTACPPTISADAIQSLGTKVCALDRTKIGPGKLSFNSGSQKPIGRTTTTRFSEAHSKGKEALSEASSNSSNGV</sequence>
<feature type="compositionally biased region" description="Low complexity" evidence="1">
    <location>
        <begin position="197"/>
        <end position="207"/>
    </location>
</feature>
<keyword evidence="3" id="KW-1185">Reference proteome</keyword>
<accession>A0A4U6WCT9</accession>
<evidence type="ECO:0000313" key="3">
    <source>
        <dbReference type="Proteomes" id="UP000298652"/>
    </source>
</evidence>
<dbReference type="PANTHER" id="PTHR33075">
    <property type="entry name" value="OS02G0499800 PROTEIN"/>
    <property type="match status" value="1"/>
</dbReference>
<evidence type="ECO:0000256" key="1">
    <source>
        <dbReference type="SAM" id="MobiDB-lite"/>
    </source>
</evidence>
<organism evidence="2 3">
    <name type="scientific">Setaria viridis</name>
    <name type="common">Green bristlegrass</name>
    <name type="synonym">Setaria italica subsp. viridis</name>
    <dbReference type="NCBI Taxonomy" id="4556"/>
    <lineage>
        <taxon>Eukaryota</taxon>
        <taxon>Viridiplantae</taxon>
        <taxon>Streptophyta</taxon>
        <taxon>Embryophyta</taxon>
        <taxon>Tracheophyta</taxon>
        <taxon>Spermatophyta</taxon>
        <taxon>Magnoliopsida</taxon>
        <taxon>Liliopsida</taxon>
        <taxon>Poales</taxon>
        <taxon>Poaceae</taxon>
        <taxon>PACMAD clade</taxon>
        <taxon>Panicoideae</taxon>
        <taxon>Panicodae</taxon>
        <taxon>Paniceae</taxon>
        <taxon>Cenchrinae</taxon>
        <taxon>Setaria</taxon>
    </lineage>
</organism>
<reference evidence="2" key="1">
    <citation type="submission" date="2019-03" db="EMBL/GenBank/DDBJ databases">
        <title>WGS assembly of Setaria viridis.</title>
        <authorList>
            <person name="Huang P."/>
            <person name="Jenkins J."/>
            <person name="Grimwood J."/>
            <person name="Barry K."/>
            <person name="Healey A."/>
            <person name="Mamidi S."/>
            <person name="Sreedasyam A."/>
            <person name="Shu S."/>
            <person name="Feldman M."/>
            <person name="Wu J."/>
            <person name="Yu Y."/>
            <person name="Chen C."/>
            <person name="Johnson J."/>
            <person name="Rokhsar D."/>
            <person name="Baxter I."/>
            <person name="Schmutz J."/>
            <person name="Brutnell T."/>
            <person name="Kellogg E."/>
        </authorList>
    </citation>
    <scope>NUCLEOTIDE SEQUENCE [LARGE SCALE GENOMIC DNA]</scope>
</reference>
<dbReference type="EMBL" id="CM016552">
    <property type="protein sequence ID" value="TKW40322.1"/>
    <property type="molecule type" value="Genomic_DNA"/>
</dbReference>
<feature type="compositionally biased region" description="Basic and acidic residues" evidence="1">
    <location>
        <begin position="186"/>
        <end position="196"/>
    </location>
</feature>
<feature type="compositionally biased region" description="Polar residues" evidence="1">
    <location>
        <begin position="168"/>
        <end position="185"/>
    </location>
</feature>
<proteinExistence type="predicted"/>
<dbReference type="Proteomes" id="UP000298652">
    <property type="component" value="Chromosome 1"/>
</dbReference>
<name>A0A4U6WCT9_SETVI</name>
<evidence type="ECO:0000313" key="2">
    <source>
        <dbReference type="EMBL" id="TKW40322.1"/>
    </source>
</evidence>
<dbReference type="AlphaFoldDB" id="A0A4U6WCT9"/>
<gene>
    <name evidence="2" type="ORF">SEVIR_1G238100v2</name>
</gene>
<protein>
    <submittedName>
        <fullName evidence="2">Uncharacterized protein</fullName>
    </submittedName>
</protein>
<feature type="region of interest" description="Disordered" evidence="1">
    <location>
        <begin position="166"/>
        <end position="207"/>
    </location>
</feature>
<dbReference type="Gramene" id="TKW40322">
    <property type="protein sequence ID" value="TKW40322"/>
    <property type="gene ID" value="SEVIR_1G238100v2"/>
</dbReference>